<dbReference type="EC" id="4.2.2.-" evidence="3"/>
<protein>
    <recommendedName>
        <fullName evidence="3">Probable endolytic peptidoglycan transglycosylase RlpA</fullName>
        <ecNumber evidence="3">4.2.2.-</ecNumber>
    </recommendedName>
</protein>
<reference evidence="7 8" key="1">
    <citation type="submission" date="2020-01" db="EMBL/GenBank/DDBJ databases">
        <authorList>
            <person name="Deng T."/>
        </authorList>
    </citation>
    <scope>NUCLEOTIDE SEQUENCE [LARGE SCALE GENOMIC DNA]</scope>
    <source>
        <strain evidence="7 8">5221</strain>
    </source>
</reference>
<comment type="function">
    <text evidence="3">Lytic transglycosylase with a strong preference for naked glycan strands that lack stem peptides.</text>
</comment>
<dbReference type="InterPro" id="IPR012997">
    <property type="entry name" value="RplA"/>
</dbReference>
<feature type="compositionally biased region" description="Polar residues" evidence="5">
    <location>
        <begin position="59"/>
        <end position="68"/>
    </location>
</feature>
<keyword evidence="8" id="KW-1185">Reference proteome</keyword>
<dbReference type="GO" id="GO:0008932">
    <property type="term" value="F:lytic endotransglycosylase activity"/>
    <property type="evidence" value="ECO:0007669"/>
    <property type="project" value="UniProtKB-UniRule"/>
</dbReference>
<dbReference type="Gene3D" id="2.40.40.10">
    <property type="entry name" value="RlpA-like domain"/>
    <property type="match status" value="1"/>
</dbReference>
<dbReference type="GO" id="GO:0000270">
    <property type="term" value="P:peptidoglycan metabolic process"/>
    <property type="evidence" value="ECO:0007669"/>
    <property type="project" value="UniProtKB-UniRule"/>
</dbReference>
<evidence type="ECO:0000256" key="4">
    <source>
        <dbReference type="RuleBase" id="RU003495"/>
    </source>
</evidence>
<dbReference type="SUPFAM" id="SSF50685">
    <property type="entry name" value="Barwin-like endoglucanases"/>
    <property type="match status" value="1"/>
</dbReference>
<dbReference type="PANTHER" id="PTHR34183">
    <property type="entry name" value="ENDOLYTIC PEPTIDOGLYCAN TRANSGLYCOSYLASE RLPA"/>
    <property type="match status" value="1"/>
</dbReference>
<evidence type="ECO:0000313" key="7">
    <source>
        <dbReference type="EMBL" id="MYM18917.1"/>
    </source>
</evidence>
<dbReference type="InterPro" id="IPR009009">
    <property type="entry name" value="RlpA-like_DPBB"/>
</dbReference>
<evidence type="ECO:0000256" key="2">
    <source>
        <dbReference type="ARBA" id="ARBA00023316"/>
    </source>
</evidence>
<dbReference type="PANTHER" id="PTHR34183:SF8">
    <property type="entry name" value="ENDOLYTIC PEPTIDOGLYCAN TRANSGLYCOSYLASE RLPA-RELATED"/>
    <property type="match status" value="1"/>
</dbReference>
<feature type="region of interest" description="Disordered" evidence="5">
    <location>
        <begin position="26"/>
        <end position="124"/>
    </location>
</feature>
<name>A0A6N9H4C5_9MICO</name>
<evidence type="ECO:0000256" key="1">
    <source>
        <dbReference type="ARBA" id="ARBA00023239"/>
    </source>
</evidence>
<feature type="compositionally biased region" description="Low complexity" evidence="5">
    <location>
        <begin position="30"/>
        <end position="53"/>
    </location>
</feature>
<proteinExistence type="inferred from homology"/>
<dbReference type="CDD" id="cd22268">
    <property type="entry name" value="DPBB_RlpA-like"/>
    <property type="match status" value="1"/>
</dbReference>
<gene>
    <name evidence="3" type="primary">rlpA</name>
    <name evidence="7" type="ORF">GSY69_02700</name>
</gene>
<dbReference type="NCBIfam" id="TIGR00413">
    <property type="entry name" value="rlpA"/>
    <property type="match status" value="1"/>
</dbReference>
<feature type="signal peptide" evidence="3">
    <location>
        <begin position="1"/>
        <end position="26"/>
    </location>
</feature>
<keyword evidence="3" id="KW-0732">Signal</keyword>
<accession>A0A6N9H4C5</accession>
<comment type="similarity">
    <text evidence="3 4">Belongs to the RlpA family.</text>
</comment>
<dbReference type="Pfam" id="PF03330">
    <property type="entry name" value="DPBB_1"/>
    <property type="match status" value="1"/>
</dbReference>
<organism evidence="7 8">
    <name type="scientific">Brevibacterium rongguiense</name>
    <dbReference type="NCBI Taxonomy" id="2695267"/>
    <lineage>
        <taxon>Bacteria</taxon>
        <taxon>Bacillati</taxon>
        <taxon>Actinomycetota</taxon>
        <taxon>Actinomycetes</taxon>
        <taxon>Micrococcales</taxon>
        <taxon>Brevibacteriaceae</taxon>
        <taxon>Brevibacterium</taxon>
    </lineage>
</organism>
<evidence type="ECO:0000259" key="6">
    <source>
        <dbReference type="Pfam" id="PF03330"/>
    </source>
</evidence>
<dbReference type="AlphaFoldDB" id="A0A6N9H4C5"/>
<keyword evidence="1 3" id="KW-0456">Lyase</keyword>
<feature type="chain" id="PRO_5027178551" description="Probable endolytic peptidoglycan transglycosylase RlpA" evidence="3">
    <location>
        <begin position="27"/>
        <end position="197"/>
    </location>
</feature>
<dbReference type="Proteomes" id="UP000469215">
    <property type="component" value="Unassembled WGS sequence"/>
</dbReference>
<dbReference type="GO" id="GO:0071555">
    <property type="term" value="P:cell wall organization"/>
    <property type="evidence" value="ECO:0007669"/>
    <property type="project" value="UniProtKB-KW"/>
</dbReference>
<evidence type="ECO:0000313" key="8">
    <source>
        <dbReference type="Proteomes" id="UP000469215"/>
    </source>
</evidence>
<dbReference type="InterPro" id="IPR034718">
    <property type="entry name" value="RlpA"/>
</dbReference>
<keyword evidence="2 3" id="KW-0961">Cell wall biogenesis/degradation</keyword>
<evidence type="ECO:0000256" key="5">
    <source>
        <dbReference type="SAM" id="MobiDB-lite"/>
    </source>
</evidence>
<dbReference type="HAMAP" id="MF_02071">
    <property type="entry name" value="RlpA"/>
    <property type="match status" value="1"/>
</dbReference>
<dbReference type="EMBL" id="WWEQ01000007">
    <property type="protein sequence ID" value="MYM18917.1"/>
    <property type="molecule type" value="Genomic_DNA"/>
</dbReference>
<comment type="caution">
    <text evidence="7">The sequence shown here is derived from an EMBL/GenBank/DDBJ whole genome shotgun (WGS) entry which is preliminary data.</text>
</comment>
<dbReference type="InterPro" id="IPR036908">
    <property type="entry name" value="RlpA-like_sf"/>
</dbReference>
<feature type="domain" description="RlpA-like protein double-psi beta-barrel" evidence="6">
    <location>
        <begin position="106"/>
        <end position="194"/>
    </location>
</feature>
<sequence length="197" mass="19334" precursor="true">MAAIAIPTAAAAAVMVAGAVNMPSGAEVSAETAPVTAPAATLPDAQPAAQADAKALRTAQKQGGSASHLTGHLATPKPKPTAKPAKDSGYSGPKNSKASGQGGTCEASMYGNGDGTDGGPTASGETFHANAMTAAHKTLPLGSVVKVTNKSNGKSATVRINDRGPYISGRCLDLSVAAMKAVGGYSAGTINVSYKVL</sequence>
<evidence type="ECO:0000256" key="3">
    <source>
        <dbReference type="HAMAP-Rule" id="MF_02071"/>
    </source>
</evidence>